<keyword evidence="7" id="KW-1185">Reference proteome</keyword>
<comment type="pathway">
    <text evidence="1">Lipid metabolism.</text>
</comment>
<dbReference type="STRING" id="339866.GCA_001418255_00506"/>
<dbReference type="EMBL" id="CYHF01000001">
    <property type="protein sequence ID" value="CUA94033.1"/>
    <property type="molecule type" value="Genomic_DNA"/>
</dbReference>
<evidence type="ECO:0000259" key="5">
    <source>
        <dbReference type="SMART" id="SM00563"/>
    </source>
</evidence>
<accession>A0A0K6HTB9</accession>
<feature type="transmembrane region" description="Helical" evidence="4">
    <location>
        <begin position="7"/>
        <end position="30"/>
    </location>
</feature>
<keyword evidence="2 6" id="KW-0808">Transferase</keyword>
<dbReference type="CDD" id="cd07989">
    <property type="entry name" value="LPLAT_AGPAT-like"/>
    <property type="match status" value="1"/>
</dbReference>
<feature type="domain" description="Phospholipid/glycerol acyltransferase" evidence="5">
    <location>
        <begin position="72"/>
        <end position="187"/>
    </location>
</feature>
<protein>
    <submittedName>
        <fullName evidence="6">1-acyl-sn-glycerol-3-phosphate acyltransferase</fullName>
    </submittedName>
</protein>
<dbReference type="Proteomes" id="UP000183649">
    <property type="component" value="Unassembled WGS sequence"/>
</dbReference>
<dbReference type="InterPro" id="IPR002123">
    <property type="entry name" value="Plipid/glycerol_acylTrfase"/>
</dbReference>
<dbReference type="GO" id="GO:0003841">
    <property type="term" value="F:1-acylglycerol-3-phosphate O-acyltransferase activity"/>
    <property type="evidence" value="ECO:0007669"/>
    <property type="project" value="TreeGrafter"/>
</dbReference>
<keyword evidence="4" id="KW-0812">Transmembrane</keyword>
<evidence type="ECO:0000256" key="3">
    <source>
        <dbReference type="ARBA" id="ARBA00023315"/>
    </source>
</evidence>
<evidence type="ECO:0000313" key="7">
    <source>
        <dbReference type="Proteomes" id="UP000183649"/>
    </source>
</evidence>
<dbReference type="SUPFAM" id="SSF69593">
    <property type="entry name" value="Glycerol-3-phosphate (1)-acyltransferase"/>
    <property type="match status" value="1"/>
</dbReference>
<dbReference type="PANTHER" id="PTHR10434">
    <property type="entry name" value="1-ACYL-SN-GLYCEROL-3-PHOSPHATE ACYLTRANSFERASE"/>
    <property type="match status" value="1"/>
</dbReference>
<keyword evidence="4" id="KW-0472">Membrane</keyword>
<keyword evidence="4" id="KW-1133">Transmembrane helix</keyword>
<dbReference type="GO" id="GO:0006654">
    <property type="term" value="P:phosphatidic acid biosynthetic process"/>
    <property type="evidence" value="ECO:0007669"/>
    <property type="project" value="TreeGrafter"/>
</dbReference>
<evidence type="ECO:0000256" key="2">
    <source>
        <dbReference type="ARBA" id="ARBA00022679"/>
    </source>
</evidence>
<dbReference type="Pfam" id="PF01553">
    <property type="entry name" value="Acyltransferase"/>
    <property type="match status" value="1"/>
</dbReference>
<organism evidence="6 7">
    <name type="scientific">Thiomonas bhubaneswarensis</name>
    <dbReference type="NCBI Taxonomy" id="339866"/>
    <lineage>
        <taxon>Bacteria</taxon>
        <taxon>Pseudomonadati</taxon>
        <taxon>Pseudomonadota</taxon>
        <taxon>Betaproteobacteria</taxon>
        <taxon>Burkholderiales</taxon>
        <taxon>Thiomonas</taxon>
    </lineage>
</organism>
<name>A0A0K6HTB9_9BURK</name>
<evidence type="ECO:0000313" key="6">
    <source>
        <dbReference type="EMBL" id="CUA94033.1"/>
    </source>
</evidence>
<keyword evidence="3 6" id="KW-0012">Acyltransferase</keyword>
<dbReference type="OrthoDB" id="9812274at2"/>
<sequence>MRFLRSLLYMAWLIVTVVPYAIVVVTLSLVLRGMRLYRFTLGWVHLSIWGARYLCGIRSRVSGMENLPDGPVILLSKHQSAWETLAFPLIMPRPLAYVFKRELLYVPFFGWALGRLDMVHIDRSKRAEAFSRVEKQGRRILQQGYWIIMFPEGTRTPRGGQGVYKTGGARLAIATGAQVVPIAVTSARCWPRQAFIKTPGVVDVSIGKPISPEGRQPAELMAEVEQWIEAEMRRLDPQAYAHAPH</sequence>
<reference evidence="7" key="1">
    <citation type="submission" date="2015-08" db="EMBL/GenBank/DDBJ databases">
        <authorList>
            <person name="Varghese N."/>
        </authorList>
    </citation>
    <scope>NUCLEOTIDE SEQUENCE [LARGE SCALE GENOMIC DNA]</scope>
    <source>
        <strain evidence="7">DSM 18181</strain>
    </source>
</reference>
<dbReference type="RefSeq" id="WP_055449427.1">
    <property type="nucleotide sequence ID" value="NZ_CYHF01000001.1"/>
</dbReference>
<gene>
    <name evidence="6" type="ORF">Ga0061069_101509</name>
</gene>
<proteinExistence type="predicted"/>
<evidence type="ECO:0000256" key="4">
    <source>
        <dbReference type="SAM" id="Phobius"/>
    </source>
</evidence>
<evidence type="ECO:0000256" key="1">
    <source>
        <dbReference type="ARBA" id="ARBA00005189"/>
    </source>
</evidence>
<dbReference type="SMART" id="SM00563">
    <property type="entry name" value="PlsC"/>
    <property type="match status" value="1"/>
</dbReference>
<dbReference type="PANTHER" id="PTHR10434:SF40">
    <property type="entry name" value="1-ACYL-SN-GLYCEROL-3-PHOSPHATE ACYLTRANSFERASE"/>
    <property type="match status" value="1"/>
</dbReference>
<dbReference type="AlphaFoldDB" id="A0A0K6HTB9"/>